<dbReference type="InterPro" id="IPR052400">
    <property type="entry name" value="Zn2-C6_fungal_TF"/>
</dbReference>
<dbReference type="InterPro" id="IPR021858">
    <property type="entry name" value="Fun_TF"/>
</dbReference>
<evidence type="ECO:0008006" key="4">
    <source>
        <dbReference type="Google" id="ProtNLM"/>
    </source>
</evidence>
<feature type="compositionally biased region" description="Basic residues" evidence="1">
    <location>
        <begin position="382"/>
        <end position="394"/>
    </location>
</feature>
<reference evidence="2 3" key="1">
    <citation type="journal article" date="2016" name="Fungal Biol.">
        <title>The genome of Xylona heveae provides a window into fungal endophytism.</title>
        <authorList>
            <person name="Gazis R."/>
            <person name="Kuo A."/>
            <person name="Riley R."/>
            <person name="LaButti K."/>
            <person name="Lipzen A."/>
            <person name="Lin J."/>
            <person name="Amirebrahimi M."/>
            <person name="Hesse C.N."/>
            <person name="Spatafora J.W."/>
            <person name="Henrissat B."/>
            <person name="Hainaut M."/>
            <person name="Grigoriev I.V."/>
            <person name="Hibbett D.S."/>
        </authorList>
    </citation>
    <scope>NUCLEOTIDE SEQUENCE [LARGE SCALE GENOMIC DNA]</scope>
    <source>
        <strain evidence="2 3">TC161</strain>
    </source>
</reference>
<dbReference type="STRING" id="1328760.A0A165HKA2"/>
<dbReference type="PANTHER" id="PTHR47657">
    <property type="entry name" value="STEROL REGULATORY ELEMENT-BINDING PROTEIN ECM22"/>
    <property type="match status" value="1"/>
</dbReference>
<dbReference type="PANTHER" id="PTHR47657:SF12">
    <property type="entry name" value="ZN(II)2CYS6 TRANSCRIPTION FACTOR (EUROFUNG)"/>
    <property type="match status" value="1"/>
</dbReference>
<dbReference type="InParanoid" id="A0A165HKA2"/>
<accession>A0A165HKA2</accession>
<name>A0A165HKA2_XYLHT</name>
<dbReference type="OrthoDB" id="1924260at2759"/>
<dbReference type="Pfam" id="PF11951">
    <property type="entry name" value="Fungal_trans_2"/>
    <property type="match status" value="1"/>
</dbReference>
<dbReference type="GO" id="GO:0000981">
    <property type="term" value="F:DNA-binding transcription factor activity, RNA polymerase II-specific"/>
    <property type="evidence" value="ECO:0007669"/>
    <property type="project" value="TreeGrafter"/>
</dbReference>
<dbReference type="GeneID" id="28900142"/>
<sequence>MDAPLPGGDSPASPQGPDLLWTPEIEEDIDQWRSTGNFPFTQLQLQAHPPAQNLSVVDLRLIYHVSSISERMQSTGVTKFTIWTEQIPLFLHIASSYEFVMHSILAFSATHLAWITESPETNNIAYQHRGIALKGLHEAIGRFSKENSDAVLAASILLSWQAVDWRGWASLMQGTSTVIDAMQPWRNESNFTAFMDEQATFPKAPASPHSMHSGVSDRAQLQQLGVLGPLFDSLQRLRPYVAGRVEEMRAVDDLSNFISTLGSTLPVTNAEEQFQLLHPLRSWLFWIPISFLNCPKTDLQVMAVLAHFYAAALAVEPLFPAAGVAYFSGLSVGPIEEMHKMLYEMQRAQGPSEDLRIAMTLMEYPYQLAEAFRNRMGWAPHPNHHHHHHQHHARQQPTPAYTSIPNSPYIVHDLRPADYLGGGYNPAYNQSTEHLSVGTASSPHLAPSPGSSSRPHSGYFPPSPMHTATAIYQTGTGARYHSGGQSPSSYFGGYLEEQPALDFPTAPLPPPMHNYTTGFVAQPLWT</sequence>
<dbReference type="Proteomes" id="UP000076632">
    <property type="component" value="Unassembled WGS sequence"/>
</dbReference>
<feature type="region of interest" description="Disordered" evidence="1">
    <location>
        <begin position="379"/>
        <end position="398"/>
    </location>
</feature>
<evidence type="ECO:0000313" key="2">
    <source>
        <dbReference type="EMBL" id="KZF23639.1"/>
    </source>
</evidence>
<proteinExistence type="predicted"/>
<protein>
    <recommendedName>
        <fullName evidence="4">Transcription factor domain-containing protein</fullName>
    </recommendedName>
</protein>
<gene>
    <name evidence="2" type="ORF">L228DRAFT_267618</name>
</gene>
<dbReference type="OMA" id="CPLVGSM"/>
<organism evidence="2 3">
    <name type="scientific">Xylona heveae (strain CBS 132557 / TC161)</name>
    <dbReference type="NCBI Taxonomy" id="1328760"/>
    <lineage>
        <taxon>Eukaryota</taxon>
        <taxon>Fungi</taxon>
        <taxon>Dikarya</taxon>
        <taxon>Ascomycota</taxon>
        <taxon>Pezizomycotina</taxon>
        <taxon>Xylonomycetes</taxon>
        <taxon>Xylonales</taxon>
        <taxon>Xylonaceae</taxon>
        <taxon>Xylona</taxon>
    </lineage>
</organism>
<evidence type="ECO:0000256" key="1">
    <source>
        <dbReference type="SAM" id="MobiDB-lite"/>
    </source>
</evidence>
<feature type="region of interest" description="Disordered" evidence="1">
    <location>
        <begin position="436"/>
        <end position="467"/>
    </location>
</feature>
<keyword evidence="3" id="KW-1185">Reference proteome</keyword>
<dbReference type="EMBL" id="KV407457">
    <property type="protein sequence ID" value="KZF23639.1"/>
    <property type="molecule type" value="Genomic_DNA"/>
</dbReference>
<evidence type="ECO:0000313" key="3">
    <source>
        <dbReference type="Proteomes" id="UP000076632"/>
    </source>
</evidence>
<dbReference type="RefSeq" id="XP_018189194.1">
    <property type="nucleotide sequence ID" value="XM_018335005.1"/>
</dbReference>
<feature type="compositionally biased region" description="Low complexity" evidence="1">
    <location>
        <begin position="447"/>
        <end position="458"/>
    </location>
</feature>
<dbReference type="AlphaFoldDB" id="A0A165HKA2"/>